<evidence type="ECO:0000313" key="1">
    <source>
        <dbReference type="WBParaSite" id="TCLT_0000331701-mRNA-1"/>
    </source>
</evidence>
<accession>A0A0N5CSW1</accession>
<dbReference type="OMA" id="HANIGFY"/>
<sequence length="304" mass="34949">LFYISESKTIRNREASENDDGIELETEQIPEADESNATQDIVDDIREVIATLNISEVQIDDIVKIIDEELKRRFGEEMDELKLFLATQRPKLSSSKLHTLHNSGDKVAESIDQFPEVQSADNNYEEQIRPHEKHTADTRLRFDERRIIDDFRIIQEEVSEGSTALPLLIESARNGKIKTDYMIQEQAEYDRLVSGITEKTPRTDYVDTKTRSSAHIKTTSTTEPKSLQIIPAIYGNPLSSSFREKTTWQPRKTTIVYRKVVSSPKTVFERQAEDFRSRLLGNNGFGDILKALKHANIGFYRRLL</sequence>
<name>A0A0N5CSW1_THECL</name>
<organism evidence="1">
    <name type="scientific">Thelazia callipaeda</name>
    <name type="common">Oriental eyeworm</name>
    <name type="synonym">Parasitic nematode</name>
    <dbReference type="NCBI Taxonomy" id="103827"/>
    <lineage>
        <taxon>Eukaryota</taxon>
        <taxon>Metazoa</taxon>
        <taxon>Ecdysozoa</taxon>
        <taxon>Nematoda</taxon>
        <taxon>Chromadorea</taxon>
        <taxon>Rhabditida</taxon>
        <taxon>Spirurina</taxon>
        <taxon>Spiruromorpha</taxon>
        <taxon>Thelazioidea</taxon>
        <taxon>Thelaziidae</taxon>
        <taxon>Thelazia</taxon>
    </lineage>
</organism>
<dbReference type="AlphaFoldDB" id="A0A0N5CSW1"/>
<proteinExistence type="predicted"/>
<reference evidence="1" key="1">
    <citation type="submission" date="2017-02" db="UniProtKB">
        <authorList>
            <consortium name="WormBaseParasite"/>
        </authorList>
    </citation>
    <scope>IDENTIFICATION</scope>
</reference>
<protein>
    <submittedName>
        <fullName evidence="1">Uncharacterized protein</fullName>
    </submittedName>
</protein>
<dbReference type="WBParaSite" id="TCLT_0000331701-mRNA-1">
    <property type="protein sequence ID" value="TCLT_0000331701-mRNA-1"/>
    <property type="gene ID" value="TCLT_0000331701"/>
</dbReference>